<dbReference type="Proteomes" id="UP001482620">
    <property type="component" value="Unassembled WGS sequence"/>
</dbReference>
<comment type="caution">
    <text evidence="1">The sequence shown here is derived from an EMBL/GenBank/DDBJ whole genome shotgun (WGS) entry which is preliminary data.</text>
</comment>
<gene>
    <name evidence="1" type="ORF">ILYODFUR_009353</name>
</gene>
<keyword evidence="2" id="KW-1185">Reference proteome</keyword>
<proteinExistence type="predicted"/>
<evidence type="ECO:0000313" key="2">
    <source>
        <dbReference type="Proteomes" id="UP001482620"/>
    </source>
</evidence>
<evidence type="ECO:0000313" key="1">
    <source>
        <dbReference type="EMBL" id="MEQ2228475.1"/>
    </source>
</evidence>
<protein>
    <submittedName>
        <fullName evidence="1">Uncharacterized protein</fullName>
    </submittedName>
</protein>
<reference evidence="1 2" key="1">
    <citation type="submission" date="2021-06" db="EMBL/GenBank/DDBJ databases">
        <authorList>
            <person name="Palmer J.M."/>
        </authorList>
    </citation>
    <scope>NUCLEOTIDE SEQUENCE [LARGE SCALE GENOMIC DNA]</scope>
    <source>
        <strain evidence="2">if_2019</strain>
        <tissue evidence="1">Muscle</tissue>
    </source>
</reference>
<sequence>MPVHYLGAAHRCSLVHQSGVHSLQVPGKHSVEHSPLVLDVDDVARTPPLLLQGGLAHASTALNHPKLPKPALHRLKVPDPAARFLPDTISYVGVQVDCLTLLSPSSLTRVSRWTRVPVF</sequence>
<accession>A0ABV0T6K6</accession>
<name>A0ABV0T6K6_9TELE</name>
<dbReference type="EMBL" id="JAHRIQ010023820">
    <property type="protein sequence ID" value="MEQ2228475.1"/>
    <property type="molecule type" value="Genomic_DNA"/>
</dbReference>
<organism evidence="1 2">
    <name type="scientific">Ilyodon furcidens</name>
    <name type="common">goldbreast splitfin</name>
    <dbReference type="NCBI Taxonomy" id="33524"/>
    <lineage>
        <taxon>Eukaryota</taxon>
        <taxon>Metazoa</taxon>
        <taxon>Chordata</taxon>
        <taxon>Craniata</taxon>
        <taxon>Vertebrata</taxon>
        <taxon>Euteleostomi</taxon>
        <taxon>Actinopterygii</taxon>
        <taxon>Neopterygii</taxon>
        <taxon>Teleostei</taxon>
        <taxon>Neoteleostei</taxon>
        <taxon>Acanthomorphata</taxon>
        <taxon>Ovalentaria</taxon>
        <taxon>Atherinomorphae</taxon>
        <taxon>Cyprinodontiformes</taxon>
        <taxon>Goodeidae</taxon>
        <taxon>Ilyodon</taxon>
    </lineage>
</organism>